<accession>A0AAE0L223</accession>
<dbReference type="InterPro" id="IPR011893">
    <property type="entry name" value="Selenoprotein_Rdx-typ"/>
</dbReference>
<feature type="region of interest" description="Disordered" evidence="3">
    <location>
        <begin position="133"/>
        <end position="160"/>
    </location>
</feature>
<dbReference type="AlphaFoldDB" id="A0AAE0L223"/>
<keyword evidence="5" id="KW-1185">Reference proteome</keyword>
<feature type="compositionally biased region" description="Acidic residues" evidence="3">
    <location>
        <begin position="145"/>
        <end position="160"/>
    </location>
</feature>
<name>A0AAE0L223_9CHLO</name>
<keyword evidence="2" id="KW-0676">Redox-active center</keyword>
<dbReference type="GO" id="GO:0004791">
    <property type="term" value="F:thioredoxin-disulfide reductase (NADPH) activity"/>
    <property type="evidence" value="ECO:0007669"/>
    <property type="project" value="TreeGrafter"/>
</dbReference>
<dbReference type="GO" id="GO:0045454">
    <property type="term" value="P:cell redox homeostasis"/>
    <property type="evidence" value="ECO:0007669"/>
    <property type="project" value="TreeGrafter"/>
</dbReference>
<dbReference type="PANTHER" id="PTHR13544">
    <property type="entry name" value="SELENOPROTEIN T"/>
    <property type="match status" value="1"/>
</dbReference>
<evidence type="ECO:0000256" key="1">
    <source>
        <dbReference type="ARBA" id="ARBA00022729"/>
    </source>
</evidence>
<evidence type="ECO:0000256" key="2">
    <source>
        <dbReference type="ARBA" id="ARBA00023284"/>
    </source>
</evidence>
<evidence type="ECO:0000256" key="3">
    <source>
        <dbReference type="SAM" id="MobiDB-lite"/>
    </source>
</evidence>
<keyword evidence="1" id="KW-0732">Signal</keyword>
<comment type="caution">
    <text evidence="4">The sequence shown here is derived from an EMBL/GenBank/DDBJ whole genome shotgun (WGS) entry which is preliminary data.</text>
</comment>
<dbReference type="Pfam" id="PF10262">
    <property type="entry name" value="Rdx"/>
    <property type="match status" value="1"/>
</dbReference>
<dbReference type="InterPro" id="IPR019389">
    <property type="entry name" value="Selenoprotein_T"/>
</dbReference>
<sequence>MQLKQVLDRKFPGIQISSSNYPPPAQKVAMANMVSVGMMGTIGMTLAGDKIFSMLGMAPPEFYTSLTSNKFGTCVGAWFIGNTIYQNLISTGAFEVYYNGEAIFSKLETGSLPDVRRIVTDLGAVMDEKGRVGSRRYKPASLDRDPEEEGEEEDPDDAMY</sequence>
<dbReference type="SUPFAM" id="SSF52833">
    <property type="entry name" value="Thioredoxin-like"/>
    <property type="match status" value="1"/>
</dbReference>
<dbReference type="PANTHER" id="PTHR13544:SF0">
    <property type="entry name" value="THIOREDOXIN REDUCTASE-LIKE SELENOPROTEIN T"/>
    <property type="match status" value="1"/>
</dbReference>
<protein>
    <recommendedName>
        <fullName evidence="6">Selenoprotein T</fullName>
    </recommendedName>
</protein>
<dbReference type="NCBIfam" id="TIGR02174">
    <property type="entry name" value="CXXU_selWTH"/>
    <property type="match status" value="1"/>
</dbReference>
<dbReference type="EMBL" id="LGRX02011168">
    <property type="protein sequence ID" value="KAK3269178.1"/>
    <property type="molecule type" value="Genomic_DNA"/>
</dbReference>
<dbReference type="Gene3D" id="3.40.30.10">
    <property type="entry name" value="Glutaredoxin"/>
    <property type="match status" value="1"/>
</dbReference>
<proteinExistence type="predicted"/>
<gene>
    <name evidence="4" type="ORF">CYMTET_22364</name>
</gene>
<evidence type="ECO:0000313" key="4">
    <source>
        <dbReference type="EMBL" id="KAK3269178.1"/>
    </source>
</evidence>
<dbReference type="InterPro" id="IPR036249">
    <property type="entry name" value="Thioredoxin-like_sf"/>
</dbReference>
<reference evidence="4 5" key="1">
    <citation type="journal article" date="2015" name="Genome Biol. Evol.">
        <title>Comparative Genomics of a Bacterivorous Green Alga Reveals Evolutionary Causalities and Consequences of Phago-Mixotrophic Mode of Nutrition.</title>
        <authorList>
            <person name="Burns J.A."/>
            <person name="Paasch A."/>
            <person name="Narechania A."/>
            <person name="Kim E."/>
        </authorList>
    </citation>
    <scope>NUCLEOTIDE SEQUENCE [LARGE SCALE GENOMIC DNA]</scope>
    <source>
        <strain evidence="4 5">PLY_AMNH</strain>
    </source>
</reference>
<evidence type="ECO:0000313" key="5">
    <source>
        <dbReference type="Proteomes" id="UP001190700"/>
    </source>
</evidence>
<evidence type="ECO:0008006" key="6">
    <source>
        <dbReference type="Google" id="ProtNLM"/>
    </source>
</evidence>
<organism evidence="4 5">
    <name type="scientific">Cymbomonas tetramitiformis</name>
    <dbReference type="NCBI Taxonomy" id="36881"/>
    <lineage>
        <taxon>Eukaryota</taxon>
        <taxon>Viridiplantae</taxon>
        <taxon>Chlorophyta</taxon>
        <taxon>Pyramimonadophyceae</taxon>
        <taxon>Pyramimonadales</taxon>
        <taxon>Pyramimonadaceae</taxon>
        <taxon>Cymbomonas</taxon>
    </lineage>
</organism>
<dbReference type="GO" id="GO:0005789">
    <property type="term" value="C:endoplasmic reticulum membrane"/>
    <property type="evidence" value="ECO:0007669"/>
    <property type="project" value="TreeGrafter"/>
</dbReference>
<dbReference type="Proteomes" id="UP001190700">
    <property type="component" value="Unassembled WGS sequence"/>
</dbReference>